<evidence type="ECO:0000313" key="7">
    <source>
        <dbReference type="EMBL" id="KRY15536.1"/>
    </source>
</evidence>
<dbReference type="InterPro" id="IPR036855">
    <property type="entry name" value="Znf_CCCH_sf"/>
</dbReference>
<feature type="domain" description="C3H1-type" evidence="6">
    <location>
        <begin position="116"/>
        <end position="144"/>
    </location>
</feature>
<reference evidence="7 8" key="1">
    <citation type="submission" date="2015-01" db="EMBL/GenBank/DDBJ databases">
        <title>Evolution of Trichinella species and genotypes.</title>
        <authorList>
            <person name="Korhonen P.K."/>
            <person name="Edoardo P."/>
            <person name="Giuseppe L.R."/>
            <person name="Gasser R.B."/>
        </authorList>
    </citation>
    <scope>NUCLEOTIDE SEQUENCE [LARGE SCALE GENOMIC DNA]</scope>
    <source>
        <strain evidence="7">ISS2496</strain>
    </source>
</reference>
<feature type="domain" description="C3H1-type" evidence="6">
    <location>
        <begin position="256"/>
        <end position="284"/>
    </location>
</feature>
<keyword evidence="3 5" id="KW-0863">Zinc-finger</keyword>
<dbReference type="EMBL" id="JYDQ01000093">
    <property type="protein sequence ID" value="KRY15536.1"/>
    <property type="molecule type" value="Genomic_DNA"/>
</dbReference>
<dbReference type="InterPro" id="IPR045877">
    <property type="entry name" value="ZFP36-like"/>
</dbReference>
<keyword evidence="8" id="KW-1185">Reference proteome</keyword>
<name>A0A0V0ZS24_9BILA</name>
<feature type="zinc finger region" description="C3H1-type" evidence="5">
    <location>
        <begin position="291"/>
        <end position="319"/>
    </location>
</feature>
<evidence type="ECO:0000256" key="3">
    <source>
        <dbReference type="ARBA" id="ARBA00022771"/>
    </source>
</evidence>
<gene>
    <name evidence="7" type="primary">Zfp36l3</name>
    <name evidence="7" type="ORF">T12_12705</name>
</gene>
<dbReference type="Pfam" id="PF00642">
    <property type="entry name" value="zf-CCCH"/>
    <property type="match status" value="3"/>
</dbReference>
<dbReference type="OrthoDB" id="410307at2759"/>
<feature type="zinc finger region" description="C3H1-type" evidence="5">
    <location>
        <begin position="116"/>
        <end position="144"/>
    </location>
</feature>
<dbReference type="Gene3D" id="4.10.1000.10">
    <property type="entry name" value="Zinc finger, CCCH-type"/>
    <property type="match status" value="4"/>
</dbReference>
<sequence length="354" mass="42188">MSFLKGENDLPAHCKTSNTNEFDMNYQKINKYQKKHESRNKEANESANFNIGFWPNKRAYKRNIKIKNQRRKLCIPHRNPKYKTKMCFWIDITDYCPYGRRCTFAHSHSELRKHPKYKTVLCNKFRTVKGCPYGAYCQFIHFISESKNRITEEMVREATYNNVPLDMNSLERSFKNMLSLKSKNTLQAVCNTTNTRIFEMNNQKVNKYRKHHEPPNKEENKCTDFYIGFWPNEMAFKRNKNIKNQRGSKTTNRDPKYKTRMCFWADITNYCPYGRRCTFAHSPSELRRHPKYKTVLCNKFRTLKGCPYGAECDFVHFISESKNHITEEMVREATYNNVPLDMNSLERSFNGMSL</sequence>
<dbReference type="AlphaFoldDB" id="A0A0V0ZS24"/>
<evidence type="ECO:0000256" key="2">
    <source>
        <dbReference type="ARBA" id="ARBA00022737"/>
    </source>
</evidence>
<dbReference type="PANTHER" id="PTHR12547">
    <property type="entry name" value="CCCH ZINC FINGER/TIS11-RELATED"/>
    <property type="match status" value="1"/>
</dbReference>
<dbReference type="STRING" id="990121.A0A0V0ZS24"/>
<dbReference type="SMART" id="SM00356">
    <property type="entry name" value="ZnF_C3H1"/>
    <property type="match status" value="4"/>
</dbReference>
<dbReference type="InterPro" id="IPR000571">
    <property type="entry name" value="Znf_CCCH"/>
</dbReference>
<evidence type="ECO:0000256" key="5">
    <source>
        <dbReference type="PROSITE-ProRule" id="PRU00723"/>
    </source>
</evidence>
<dbReference type="SUPFAM" id="SSF90229">
    <property type="entry name" value="CCCH zinc finger"/>
    <property type="match status" value="4"/>
</dbReference>
<evidence type="ECO:0000256" key="1">
    <source>
        <dbReference type="ARBA" id="ARBA00022723"/>
    </source>
</evidence>
<evidence type="ECO:0000313" key="8">
    <source>
        <dbReference type="Proteomes" id="UP000054783"/>
    </source>
</evidence>
<dbReference type="Proteomes" id="UP000054783">
    <property type="component" value="Unassembled WGS sequence"/>
</dbReference>
<comment type="caution">
    <text evidence="7">The sequence shown here is derived from an EMBL/GenBank/DDBJ whole genome shotgun (WGS) entry which is preliminary data.</text>
</comment>
<evidence type="ECO:0000256" key="4">
    <source>
        <dbReference type="ARBA" id="ARBA00022833"/>
    </source>
</evidence>
<organism evidence="7 8">
    <name type="scientific">Trichinella patagoniensis</name>
    <dbReference type="NCBI Taxonomy" id="990121"/>
    <lineage>
        <taxon>Eukaryota</taxon>
        <taxon>Metazoa</taxon>
        <taxon>Ecdysozoa</taxon>
        <taxon>Nematoda</taxon>
        <taxon>Enoplea</taxon>
        <taxon>Dorylaimia</taxon>
        <taxon>Trichinellida</taxon>
        <taxon>Trichinellidae</taxon>
        <taxon>Trichinella</taxon>
    </lineage>
</organism>
<dbReference type="PROSITE" id="PS50103">
    <property type="entry name" value="ZF_C3H1"/>
    <property type="match status" value="4"/>
</dbReference>
<feature type="domain" description="C3H1-type" evidence="6">
    <location>
        <begin position="81"/>
        <end position="109"/>
    </location>
</feature>
<proteinExistence type="predicted"/>
<feature type="zinc finger region" description="C3H1-type" evidence="5">
    <location>
        <begin position="81"/>
        <end position="109"/>
    </location>
</feature>
<feature type="zinc finger region" description="C3H1-type" evidence="5">
    <location>
        <begin position="256"/>
        <end position="284"/>
    </location>
</feature>
<protein>
    <submittedName>
        <fullName evidence="7">Zinc finger protein 36, C3H1 type-like 3</fullName>
    </submittedName>
</protein>
<dbReference type="GO" id="GO:0008270">
    <property type="term" value="F:zinc ion binding"/>
    <property type="evidence" value="ECO:0007669"/>
    <property type="project" value="UniProtKB-KW"/>
</dbReference>
<keyword evidence="4 5" id="KW-0862">Zinc</keyword>
<dbReference type="PANTHER" id="PTHR12547:SF18">
    <property type="entry name" value="PROTEIN TIS11"/>
    <property type="match status" value="1"/>
</dbReference>
<dbReference type="GO" id="GO:0003729">
    <property type="term" value="F:mRNA binding"/>
    <property type="evidence" value="ECO:0007669"/>
    <property type="project" value="InterPro"/>
</dbReference>
<evidence type="ECO:0000259" key="6">
    <source>
        <dbReference type="PROSITE" id="PS50103"/>
    </source>
</evidence>
<keyword evidence="2" id="KW-0677">Repeat</keyword>
<keyword evidence="1 5" id="KW-0479">Metal-binding</keyword>
<accession>A0A0V0ZS24</accession>
<feature type="domain" description="C3H1-type" evidence="6">
    <location>
        <begin position="291"/>
        <end position="319"/>
    </location>
</feature>